<evidence type="ECO:0000313" key="3">
    <source>
        <dbReference type="Proteomes" id="UP000037510"/>
    </source>
</evidence>
<gene>
    <name evidence="2" type="ORF">OBRU01_23800</name>
</gene>
<comment type="caution">
    <text evidence="2">The sequence shown here is derived from an EMBL/GenBank/DDBJ whole genome shotgun (WGS) entry which is preliminary data.</text>
</comment>
<organism evidence="2 3">
    <name type="scientific">Operophtera brumata</name>
    <name type="common">Winter moth</name>
    <name type="synonym">Phalaena brumata</name>
    <dbReference type="NCBI Taxonomy" id="104452"/>
    <lineage>
        <taxon>Eukaryota</taxon>
        <taxon>Metazoa</taxon>
        <taxon>Ecdysozoa</taxon>
        <taxon>Arthropoda</taxon>
        <taxon>Hexapoda</taxon>
        <taxon>Insecta</taxon>
        <taxon>Pterygota</taxon>
        <taxon>Neoptera</taxon>
        <taxon>Endopterygota</taxon>
        <taxon>Lepidoptera</taxon>
        <taxon>Glossata</taxon>
        <taxon>Ditrysia</taxon>
        <taxon>Geometroidea</taxon>
        <taxon>Geometridae</taxon>
        <taxon>Larentiinae</taxon>
        <taxon>Operophtera</taxon>
    </lineage>
</organism>
<keyword evidence="1" id="KW-0472">Membrane</keyword>
<keyword evidence="3" id="KW-1185">Reference proteome</keyword>
<dbReference type="PANTHER" id="PTHR11051:SF8">
    <property type="entry name" value="PROTEIN-GLUCOSYLGALACTOSYLHYDROXYLYSINE GLUCOSIDASE"/>
    <property type="match status" value="1"/>
</dbReference>
<sequence>MWNFLVRNKQVAAMLGVLIVASILVVFLATKGANYTVVRDPLEETEDVSDMAHIFSTHTLPSNDRFMPSIGNGHIAANIFSDTVYMNGLYNGKNGNSHRARIPNWGNIRLNSTLTHHPYSPVYSLDTKEGVFKVRVDRDRSVVTQREDGEELFDKHVDQWLKSYQQAGMEIEGNLKLAKIVNGIWYYFLSSLPSEHSHNPLGRYYGLSPVGLARGGTLEDYEGYHEETFKGLLWHETVTTNFTLPLAINHLSFYQLLGRRDVDVPLDPAAIPSVYSEAGHNFWDTETWMFPSILLLYPQYTQKQV</sequence>
<name>A0A0L7KP33_OPEBR</name>
<reference evidence="2 3" key="1">
    <citation type="journal article" date="2015" name="Genome Biol. Evol.">
        <title>The genome of winter moth (Operophtera brumata) provides a genomic perspective on sexual dimorphism and phenology.</title>
        <authorList>
            <person name="Derks M.F."/>
            <person name="Smit S."/>
            <person name="Salis L."/>
            <person name="Schijlen E."/>
            <person name="Bossers A."/>
            <person name="Mateman C."/>
            <person name="Pijl A.S."/>
            <person name="de Ridder D."/>
            <person name="Groenen M.A."/>
            <person name="Visser M.E."/>
            <person name="Megens H.J."/>
        </authorList>
    </citation>
    <scope>NUCLEOTIDE SEQUENCE [LARGE SCALE GENOMIC DNA]</scope>
    <source>
        <strain evidence="2">WM2013NL</strain>
        <tissue evidence="2">Head and thorax</tissue>
    </source>
</reference>
<dbReference type="Proteomes" id="UP000037510">
    <property type="component" value="Unassembled WGS sequence"/>
</dbReference>
<keyword evidence="1" id="KW-0812">Transmembrane</keyword>
<proteinExistence type="predicted"/>
<feature type="transmembrane region" description="Helical" evidence="1">
    <location>
        <begin position="12"/>
        <end position="30"/>
    </location>
</feature>
<accession>A0A0L7KP33</accession>
<dbReference type="Gene3D" id="1.50.10.10">
    <property type="match status" value="1"/>
</dbReference>
<dbReference type="AlphaFoldDB" id="A0A0L7KP33"/>
<dbReference type="GO" id="GO:0005975">
    <property type="term" value="P:carbohydrate metabolic process"/>
    <property type="evidence" value="ECO:0007669"/>
    <property type="project" value="InterPro"/>
</dbReference>
<protein>
    <submittedName>
        <fullName evidence="2">Maltose phosphorylase</fullName>
    </submittedName>
</protein>
<evidence type="ECO:0000313" key="2">
    <source>
        <dbReference type="EMBL" id="KOB64709.1"/>
    </source>
</evidence>
<dbReference type="STRING" id="104452.A0A0L7KP33"/>
<keyword evidence="1" id="KW-1133">Transmembrane helix</keyword>
<evidence type="ECO:0000256" key="1">
    <source>
        <dbReference type="SAM" id="Phobius"/>
    </source>
</evidence>
<dbReference type="EMBL" id="JTDY01008159">
    <property type="protein sequence ID" value="KOB64709.1"/>
    <property type="molecule type" value="Genomic_DNA"/>
</dbReference>
<dbReference type="PANTHER" id="PTHR11051">
    <property type="entry name" value="GLYCOSYL HYDROLASE-RELATED"/>
    <property type="match status" value="1"/>
</dbReference>
<dbReference type="GO" id="GO:0004553">
    <property type="term" value="F:hydrolase activity, hydrolyzing O-glycosyl compounds"/>
    <property type="evidence" value="ECO:0007669"/>
    <property type="project" value="TreeGrafter"/>
</dbReference>
<dbReference type="InterPro" id="IPR012341">
    <property type="entry name" value="6hp_glycosidase-like_sf"/>
</dbReference>